<keyword evidence="3" id="KW-0378">Hydrolase</keyword>
<dbReference type="RefSeq" id="WP_343765942.1">
    <property type="nucleotide sequence ID" value="NZ_BAAACF010000001.1"/>
</dbReference>
<accession>A0ABN1IN45</accession>
<dbReference type="CDD" id="cd05665">
    <property type="entry name" value="M20_Acy1_IAAspH"/>
    <property type="match status" value="1"/>
</dbReference>
<dbReference type="InterPro" id="IPR033845">
    <property type="entry name" value="AbgA"/>
</dbReference>
<dbReference type="Pfam" id="PF01546">
    <property type="entry name" value="Peptidase_M20"/>
    <property type="match status" value="1"/>
</dbReference>
<evidence type="ECO:0000313" key="4">
    <source>
        <dbReference type="Proteomes" id="UP001500339"/>
    </source>
</evidence>
<proteinExistence type="predicted"/>
<dbReference type="NCBIfam" id="TIGR01891">
    <property type="entry name" value="amidohydrolases"/>
    <property type="match status" value="1"/>
</dbReference>
<sequence length="440" mass="48327">MGDNLKLTNYIDELENEIIEIRRDLHKYAESGWTEFRTASKIAKYLDDLGYEIKLGEDIFNKEYMMGLPTKEELKAHRSRALSQGGIKEYIEKMEDGYTGVVGILDTGRQGKTIAFRFDIDSNDGVESNSLEHRPFKEGFVSVNKGAMHTCGHDGHASIGLALSKVFKKFEEKLNGKIILIFQPAEEGTRGAKAMAYSHILDDVDYLISGHLGFSSNTVGEIVCNTGGFFSTTKMDVTFKGRSSHAGASPEKGKNALLGAATATLNLHTLCQHKEGIGRINVGVLNGGTGRNVIPELAEMKIETRGENNNINNYITERAIEIIKASAIMYDLECEIKIVGGAESANSDTELSKIIEKVGRDLDDIKSIVEQAKLGGSEDVTYMMNKVQQNGGKAVYVIFGTTLAADHHNSSFDFDEGALKIAAKVYASTAFELNRREEKV</sequence>
<name>A0ABN1IN45_9CLOT</name>
<keyword evidence="4" id="KW-1185">Reference proteome</keyword>
<dbReference type="SUPFAM" id="SSF55031">
    <property type="entry name" value="Bacterial exopeptidase dimerisation domain"/>
    <property type="match status" value="1"/>
</dbReference>
<dbReference type="Pfam" id="PF07687">
    <property type="entry name" value="M20_dimer"/>
    <property type="match status" value="1"/>
</dbReference>
<evidence type="ECO:0000313" key="3">
    <source>
        <dbReference type="EMBL" id="GAA0717858.1"/>
    </source>
</evidence>
<keyword evidence="1" id="KW-0175">Coiled coil</keyword>
<dbReference type="EMBL" id="BAAACF010000001">
    <property type="protein sequence ID" value="GAA0717858.1"/>
    <property type="molecule type" value="Genomic_DNA"/>
</dbReference>
<dbReference type="GO" id="GO:0016787">
    <property type="term" value="F:hydrolase activity"/>
    <property type="evidence" value="ECO:0007669"/>
    <property type="project" value="UniProtKB-KW"/>
</dbReference>
<evidence type="ECO:0000259" key="2">
    <source>
        <dbReference type="Pfam" id="PF07687"/>
    </source>
</evidence>
<dbReference type="Gene3D" id="3.40.630.10">
    <property type="entry name" value="Zn peptidases"/>
    <property type="match status" value="2"/>
</dbReference>
<protein>
    <submittedName>
        <fullName evidence="3">p-aminobenzoyl-glutamate hydrolase subunit AbgA</fullName>
    </submittedName>
</protein>
<dbReference type="InterPro" id="IPR002933">
    <property type="entry name" value="Peptidase_M20"/>
</dbReference>
<comment type="caution">
    <text evidence="3">The sequence shown here is derived from an EMBL/GenBank/DDBJ whole genome shotgun (WGS) entry which is preliminary data.</text>
</comment>
<gene>
    <name evidence="3" type="primary">abgA</name>
    <name evidence="3" type="ORF">GCM10008905_03860</name>
</gene>
<feature type="coiled-coil region" evidence="1">
    <location>
        <begin position="4"/>
        <end position="31"/>
    </location>
</feature>
<dbReference type="PANTHER" id="PTHR30575:SF3">
    <property type="entry name" value="PEPTIDASE M20 DIMERISATION DOMAIN-CONTAINING PROTEIN"/>
    <property type="match status" value="1"/>
</dbReference>
<dbReference type="PANTHER" id="PTHR30575">
    <property type="entry name" value="PEPTIDASE M20"/>
    <property type="match status" value="1"/>
</dbReference>
<reference evidence="3 4" key="1">
    <citation type="journal article" date="2019" name="Int. J. Syst. Evol. Microbiol.">
        <title>The Global Catalogue of Microorganisms (GCM) 10K type strain sequencing project: providing services to taxonomists for standard genome sequencing and annotation.</title>
        <authorList>
            <consortium name="The Broad Institute Genomics Platform"/>
            <consortium name="The Broad Institute Genome Sequencing Center for Infectious Disease"/>
            <person name="Wu L."/>
            <person name="Ma J."/>
        </authorList>
    </citation>
    <scope>NUCLEOTIDE SEQUENCE [LARGE SCALE GENOMIC DNA]</scope>
    <source>
        <strain evidence="3 4">JCM 1405</strain>
    </source>
</reference>
<dbReference type="InterPro" id="IPR052030">
    <property type="entry name" value="Peptidase_M20/M20A_hydrolases"/>
</dbReference>
<evidence type="ECO:0000256" key="1">
    <source>
        <dbReference type="SAM" id="Coils"/>
    </source>
</evidence>
<feature type="domain" description="Peptidase M20 dimerisation" evidence="2">
    <location>
        <begin position="233"/>
        <end position="325"/>
    </location>
</feature>
<dbReference type="InterPro" id="IPR036264">
    <property type="entry name" value="Bact_exopeptidase_dim_dom"/>
</dbReference>
<dbReference type="SUPFAM" id="SSF53187">
    <property type="entry name" value="Zn-dependent exopeptidases"/>
    <property type="match status" value="1"/>
</dbReference>
<organism evidence="3 4">
    <name type="scientific">Clostridium malenominatum</name>
    <dbReference type="NCBI Taxonomy" id="1539"/>
    <lineage>
        <taxon>Bacteria</taxon>
        <taxon>Bacillati</taxon>
        <taxon>Bacillota</taxon>
        <taxon>Clostridia</taxon>
        <taxon>Eubacteriales</taxon>
        <taxon>Clostridiaceae</taxon>
        <taxon>Clostridium</taxon>
    </lineage>
</organism>
<dbReference type="InterPro" id="IPR011650">
    <property type="entry name" value="Peptidase_M20_dimer"/>
</dbReference>
<dbReference type="InterPro" id="IPR017439">
    <property type="entry name" value="Amidohydrolase"/>
</dbReference>
<dbReference type="Proteomes" id="UP001500339">
    <property type="component" value="Unassembled WGS sequence"/>
</dbReference>
<dbReference type="PIRSF" id="PIRSF005962">
    <property type="entry name" value="Pept_M20D_amidohydro"/>
    <property type="match status" value="1"/>
</dbReference>